<gene>
    <name evidence="5" type="primary">Pafah1b2_1</name>
    <name evidence="5" type="ORF">Bhyg_15054</name>
</gene>
<dbReference type="EMBL" id="WJQU01000004">
    <property type="protein sequence ID" value="KAJ6636464.1"/>
    <property type="molecule type" value="Genomic_DNA"/>
</dbReference>
<organism evidence="5 6">
    <name type="scientific">Pseudolycoriella hygida</name>
    <dbReference type="NCBI Taxonomy" id="35572"/>
    <lineage>
        <taxon>Eukaryota</taxon>
        <taxon>Metazoa</taxon>
        <taxon>Ecdysozoa</taxon>
        <taxon>Arthropoda</taxon>
        <taxon>Hexapoda</taxon>
        <taxon>Insecta</taxon>
        <taxon>Pterygota</taxon>
        <taxon>Neoptera</taxon>
        <taxon>Endopterygota</taxon>
        <taxon>Diptera</taxon>
        <taxon>Nematocera</taxon>
        <taxon>Sciaroidea</taxon>
        <taxon>Sciaridae</taxon>
        <taxon>Pseudolycoriella</taxon>
    </lineage>
</organism>
<dbReference type="PANTHER" id="PTHR11852:SF0">
    <property type="entry name" value="PLATELET-ACTIVATING FACTOR ACETYLHYDROLASE IB SUBUNIT BETA HOMOLOG"/>
    <property type="match status" value="1"/>
</dbReference>
<evidence type="ECO:0000256" key="3">
    <source>
        <dbReference type="SAM" id="SignalP"/>
    </source>
</evidence>
<keyword evidence="2" id="KW-0472">Membrane</keyword>
<feature type="transmembrane region" description="Helical" evidence="2">
    <location>
        <begin position="240"/>
        <end position="261"/>
    </location>
</feature>
<evidence type="ECO:0000313" key="6">
    <source>
        <dbReference type="Proteomes" id="UP001151699"/>
    </source>
</evidence>
<keyword evidence="2" id="KW-0812">Transmembrane</keyword>
<accession>A0A9Q0MST3</accession>
<evidence type="ECO:0000259" key="4">
    <source>
        <dbReference type="Pfam" id="PF13472"/>
    </source>
</evidence>
<dbReference type="SUPFAM" id="SSF52266">
    <property type="entry name" value="SGNH hydrolase"/>
    <property type="match status" value="1"/>
</dbReference>
<evidence type="ECO:0000313" key="5">
    <source>
        <dbReference type="EMBL" id="KAJ6636464.1"/>
    </source>
</evidence>
<keyword evidence="2" id="KW-1133">Transmembrane helix</keyword>
<feature type="signal peptide" evidence="3">
    <location>
        <begin position="1"/>
        <end position="23"/>
    </location>
</feature>
<dbReference type="InterPro" id="IPR036514">
    <property type="entry name" value="SGNH_hydro_sf"/>
</dbReference>
<evidence type="ECO:0000256" key="2">
    <source>
        <dbReference type="SAM" id="Phobius"/>
    </source>
</evidence>
<dbReference type="Gene3D" id="3.40.50.1110">
    <property type="entry name" value="SGNH hydrolase"/>
    <property type="match status" value="1"/>
</dbReference>
<dbReference type="Proteomes" id="UP001151699">
    <property type="component" value="Chromosome C"/>
</dbReference>
<keyword evidence="6" id="KW-1185">Reference proteome</keyword>
<comment type="caution">
    <text evidence="5">The sequence shown here is derived from an EMBL/GenBank/DDBJ whole genome shotgun (WGS) entry which is preliminary data.</text>
</comment>
<feature type="chain" id="PRO_5040359029" evidence="3">
    <location>
        <begin position="24"/>
        <end position="266"/>
    </location>
</feature>
<proteinExistence type="inferred from homology"/>
<dbReference type="AlphaFoldDB" id="A0A9Q0MST3"/>
<feature type="domain" description="SGNH hydrolase-type esterase" evidence="4">
    <location>
        <begin position="59"/>
        <end position="218"/>
    </location>
</feature>
<dbReference type="OrthoDB" id="505607at2759"/>
<comment type="similarity">
    <text evidence="1">Belongs to the 'GDSL' lipolytic enzyme family. Platelet-activating factor acetylhydrolase IB beta/gamma subunits subfamily.</text>
</comment>
<reference evidence="5" key="1">
    <citation type="submission" date="2022-07" db="EMBL/GenBank/DDBJ databases">
        <authorList>
            <person name="Trinca V."/>
            <person name="Uliana J.V.C."/>
            <person name="Torres T.T."/>
            <person name="Ward R.J."/>
            <person name="Monesi N."/>
        </authorList>
    </citation>
    <scope>NUCLEOTIDE SEQUENCE</scope>
    <source>
        <strain evidence="5">HSMRA1968</strain>
        <tissue evidence="5">Whole embryos</tissue>
    </source>
</reference>
<dbReference type="Pfam" id="PF13472">
    <property type="entry name" value="Lipase_GDSL_2"/>
    <property type="match status" value="1"/>
</dbReference>
<protein>
    <submittedName>
        <fullName evidence="5">Platelet-activating factor acetylhydrolase IB subunit alpha2</fullName>
    </submittedName>
</protein>
<dbReference type="InterPro" id="IPR013830">
    <property type="entry name" value="SGNH_hydro"/>
</dbReference>
<sequence length="266" mass="29700">MAADNAIKITLSILLFVVTSSNAQVQPWLPSPLGEDWLRTHEGFVSNSRVNGSNIAVLFYGDSITRRWQTDGLPVYNEFYVPLGTADYGVGGDSTQHVLWRIMNGEVDNIRPRVCVLKIGTNNIGSFNEFEIARGISAIIVQLTARLPTTRILLVGVLPRNNATMTEVTENINRYVSIFDNGDSIRFLNMVDHFYTGNGSFSQELYLDDLLHLSPAGYVKWHEVMWPLFNEMYLQYDHSAGYAGVQISLSLMAALISFISVKSLIA</sequence>
<keyword evidence="3" id="KW-0732">Signal</keyword>
<dbReference type="PANTHER" id="PTHR11852">
    <property type="entry name" value="PLATELET-ACTIVATING FACTOR ACETYLHYDROLASE"/>
    <property type="match status" value="1"/>
</dbReference>
<name>A0A9Q0MST3_9DIPT</name>
<evidence type="ECO:0000256" key="1">
    <source>
        <dbReference type="ARBA" id="ARBA00038184"/>
    </source>
</evidence>